<proteinExistence type="predicted"/>
<sequence length="335" mass="38782">MSKKQTKYRPSRLELFPLELRERIYSYLGLPILCRFPATCSCSDWNHNCEDPFHYYHDPEDERNTPFTRSLLTSIRFFSPGRGWESGCGGGKAWFGRVLETSNHEQCEDGVVMYMREYRTIGALICTNKFIAADLYTLLFRKVEVIFNFQLSNKAVFRYHKGWPRGDKILCEGGKLNGNLPPVGKKQVVPYQMQLSPFSFLVMTQITLSDRIGRSFDDEIPHSRKMSYRQRREKLAKQTLSIRLVAQNSPQLKSLTVSSHNERDQGRLKKSFFEAIPFALREAARMCDNLETVNIRILQEPYSIMNGIARKLKRIFFPLGRKELPFQRGAALGIG</sequence>
<evidence type="ECO:0000313" key="2">
    <source>
        <dbReference type="Proteomes" id="UP000504636"/>
    </source>
</evidence>
<gene>
    <name evidence="1 3" type="ORF">BDZ99DRAFT_543826</name>
</gene>
<evidence type="ECO:0008006" key="4">
    <source>
        <dbReference type="Google" id="ProtNLM"/>
    </source>
</evidence>
<dbReference type="SUPFAM" id="SSF81383">
    <property type="entry name" value="F-box domain"/>
    <property type="match status" value="1"/>
</dbReference>
<reference evidence="1 3" key="1">
    <citation type="journal article" date="2020" name="Stud. Mycol.">
        <title>101 Dothideomycetes genomes: a test case for predicting lifestyles and emergence of pathogens.</title>
        <authorList>
            <person name="Haridas S."/>
            <person name="Albert R."/>
            <person name="Binder M."/>
            <person name="Bloem J."/>
            <person name="Labutti K."/>
            <person name="Salamov A."/>
            <person name="Andreopoulos B."/>
            <person name="Baker S."/>
            <person name="Barry K."/>
            <person name="Bills G."/>
            <person name="Bluhm B."/>
            <person name="Cannon C."/>
            <person name="Castanera R."/>
            <person name="Culley D."/>
            <person name="Daum C."/>
            <person name="Ezra D."/>
            <person name="Gonzalez J."/>
            <person name="Henrissat B."/>
            <person name="Kuo A."/>
            <person name="Liang C."/>
            <person name="Lipzen A."/>
            <person name="Lutzoni F."/>
            <person name="Magnuson J."/>
            <person name="Mondo S."/>
            <person name="Nolan M."/>
            <person name="Ohm R."/>
            <person name="Pangilinan J."/>
            <person name="Park H.-J."/>
            <person name="Ramirez L."/>
            <person name="Alfaro M."/>
            <person name="Sun H."/>
            <person name="Tritt A."/>
            <person name="Yoshinaga Y."/>
            <person name="Zwiers L.-H."/>
            <person name="Turgeon B."/>
            <person name="Goodwin S."/>
            <person name="Spatafora J."/>
            <person name="Crous P."/>
            <person name="Grigoriev I."/>
        </authorList>
    </citation>
    <scope>NUCLEOTIDE SEQUENCE</scope>
    <source>
        <strain evidence="1 3">CBS 304.34</strain>
    </source>
</reference>
<accession>A0A6A6Y7T3</accession>
<protein>
    <recommendedName>
        <fullName evidence="4">F-box domain-containing protein</fullName>
    </recommendedName>
</protein>
<keyword evidence="2" id="KW-1185">Reference proteome</keyword>
<reference evidence="3" key="2">
    <citation type="submission" date="2020-04" db="EMBL/GenBank/DDBJ databases">
        <authorList>
            <consortium name="NCBI Genome Project"/>
        </authorList>
    </citation>
    <scope>NUCLEOTIDE SEQUENCE</scope>
    <source>
        <strain evidence="3">CBS 304.34</strain>
    </source>
</reference>
<organism evidence="1">
    <name type="scientific">Mytilinidion resinicola</name>
    <dbReference type="NCBI Taxonomy" id="574789"/>
    <lineage>
        <taxon>Eukaryota</taxon>
        <taxon>Fungi</taxon>
        <taxon>Dikarya</taxon>
        <taxon>Ascomycota</taxon>
        <taxon>Pezizomycotina</taxon>
        <taxon>Dothideomycetes</taxon>
        <taxon>Pleosporomycetidae</taxon>
        <taxon>Mytilinidiales</taxon>
        <taxon>Mytilinidiaceae</taxon>
        <taxon>Mytilinidion</taxon>
    </lineage>
</organism>
<dbReference type="GeneID" id="54467692"/>
<dbReference type="EMBL" id="MU003711">
    <property type="protein sequence ID" value="KAF2804901.1"/>
    <property type="molecule type" value="Genomic_DNA"/>
</dbReference>
<evidence type="ECO:0000313" key="3">
    <source>
        <dbReference type="RefSeq" id="XP_033571865.1"/>
    </source>
</evidence>
<dbReference type="RefSeq" id="XP_033571865.1">
    <property type="nucleotide sequence ID" value="XM_033726799.1"/>
</dbReference>
<dbReference type="InterPro" id="IPR036047">
    <property type="entry name" value="F-box-like_dom_sf"/>
</dbReference>
<dbReference type="AlphaFoldDB" id="A0A6A6Y7T3"/>
<dbReference type="OrthoDB" id="3736456at2759"/>
<reference evidence="3" key="3">
    <citation type="submission" date="2025-04" db="UniProtKB">
        <authorList>
            <consortium name="RefSeq"/>
        </authorList>
    </citation>
    <scope>IDENTIFICATION</scope>
    <source>
        <strain evidence="3">CBS 304.34</strain>
    </source>
</reference>
<dbReference type="Proteomes" id="UP000504636">
    <property type="component" value="Unplaced"/>
</dbReference>
<evidence type="ECO:0000313" key="1">
    <source>
        <dbReference type="EMBL" id="KAF2804901.1"/>
    </source>
</evidence>
<name>A0A6A6Y7T3_9PEZI</name>